<sequence>MSAPITFVTPPLGLGDAREFTLRGIDGADGLFALEAADGARLFVLDAARYVPEYSPEINDAQAGLIGLERAEDGLALVVANPAEGGTTVNLLAPIVLNLTNGLAAQVILDDQDQPLQHRLTTTQRAAS</sequence>
<reference evidence="4 5" key="1">
    <citation type="journal article" date="2014" name="Int. J. Syst. Evol. Microbiol.">
        <title>Complete genome sequence of Corynebacterium casei LMG S-19264T (=DSM 44701T), isolated from a smear-ripened cheese.</title>
        <authorList>
            <consortium name="US DOE Joint Genome Institute (JGI-PGF)"/>
            <person name="Walter F."/>
            <person name="Albersmeier A."/>
            <person name="Kalinowski J."/>
            <person name="Ruckert C."/>
        </authorList>
    </citation>
    <scope>NUCLEOTIDE SEQUENCE [LARGE SCALE GENOMIC DNA]</scope>
    <source>
        <strain evidence="4 5">NBRC 112289</strain>
    </source>
</reference>
<dbReference type="Gene3D" id="2.30.290.10">
    <property type="entry name" value="BH3618-like"/>
    <property type="match status" value="1"/>
</dbReference>
<organism evidence="4 5">
    <name type="scientific">Arenivirga flava</name>
    <dbReference type="NCBI Taxonomy" id="1930060"/>
    <lineage>
        <taxon>Bacteria</taxon>
        <taxon>Bacillati</taxon>
        <taxon>Actinomycetota</taxon>
        <taxon>Actinomycetes</taxon>
        <taxon>Micrococcales</taxon>
        <taxon>Microbacteriaceae</taxon>
        <taxon>Arenivirga</taxon>
    </lineage>
</organism>
<dbReference type="InterPro" id="IPR003775">
    <property type="entry name" value="Flagellar_assembly_factor_FliW"/>
</dbReference>
<evidence type="ECO:0008006" key="6">
    <source>
        <dbReference type="Google" id="ProtNLM"/>
    </source>
</evidence>
<proteinExistence type="predicted"/>
<accession>A0AA37XBZ0</accession>
<dbReference type="InterPro" id="IPR024046">
    <property type="entry name" value="Flagellar_assmbl_FliW_dom_sf"/>
</dbReference>
<evidence type="ECO:0000256" key="2">
    <source>
        <dbReference type="ARBA" id="ARBA00022795"/>
    </source>
</evidence>
<keyword evidence="3" id="KW-0810">Translation regulation</keyword>
<evidence type="ECO:0000313" key="4">
    <source>
        <dbReference type="EMBL" id="GMA27857.1"/>
    </source>
</evidence>
<evidence type="ECO:0000313" key="5">
    <source>
        <dbReference type="Proteomes" id="UP001157160"/>
    </source>
</evidence>
<protein>
    <recommendedName>
        <fullName evidence="6">Flagellar assembly protein FliW</fullName>
    </recommendedName>
</protein>
<dbReference type="RefSeq" id="WP_284230807.1">
    <property type="nucleotide sequence ID" value="NZ_BSUL01000001.1"/>
</dbReference>
<dbReference type="PANTHER" id="PTHR39190:SF1">
    <property type="entry name" value="FLAGELLAR ASSEMBLY FACTOR FLIW"/>
    <property type="match status" value="1"/>
</dbReference>
<name>A0AA37XBZ0_9MICO</name>
<dbReference type="AlphaFoldDB" id="A0AA37XBZ0"/>
<dbReference type="Proteomes" id="UP001157160">
    <property type="component" value="Unassembled WGS sequence"/>
</dbReference>
<dbReference type="GO" id="GO:0006417">
    <property type="term" value="P:regulation of translation"/>
    <property type="evidence" value="ECO:0007669"/>
    <property type="project" value="UniProtKB-KW"/>
</dbReference>
<dbReference type="Pfam" id="PF02623">
    <property type="entry name" value="FliW"/>
    <property type="match status" value="1"/>
</dbReference>
<dbReference type="EMBL" id="BSUL01000001">
    <property type="protein sequence ID" value="GMA27857.1"/>
    <property type="molecule type" value="Genomic_DNA"/>
</dbReference>
<dbReference type="PANTHER" id="PTHR39190">
    <property type="entry name" value="FLAGELLAR ASSEMBLY FACTOR FLIW"/>
    <property type="match status" value="1"/>
</dbReference>
<evidence type="ECO:0000256" key="3">
    <source>
        <dbReference type="ARBA" id="ARBA00022845"/>
    </source>
</evidence>
<dbReference type="SUPFAM" id="SSF141457">
    <property type="entry name" value="BH3618-like"/>
    <property type="match status" value="1"/>
</dbReference>
<keyword evidence="1" id="KW-0963">Cytoplasm</keyword>
<keyword evidence="5" id="KW-1185">Reference proteome</keyword>
<gene>
    <name evidence="4" type="ORF">GCM10025874_11100</name>
</gene>
<keyword evidence="2" id="KW-1005">Bacterial flagellum biogenesis</keyword>
<evidence type="ECO:0000256" key="1">
    <source>
        <dbReference type="ARBA" id="ARBA00022490"/>
    </source>
</evidence>
<comment type="caution">
    <text evidence="4">The sequence shown here is derived from an EMBL/GenBank/DDBJ whole genome shotgun (WGS) entry which is preliminary data.</text>
</comment>
<dbReference type="GO" id="GO:0044780">
    <property type="term" value="P:bacterial-type flagellum assembly"/>
    <property type="evidence" value="ECO:0007669"/>
    <property type="project" value="InterPro"/>
</dbReference>